<proteinExistence type="predicted"/>
<dbReference type="InterPro" id="IPR052895">
    <property type="entry name" value="HetReg/Transcr_Mod"/>
</dbReference>
<dbReference type="Pfam" id="PF26639">
    <property type="entry name" value="Het-6_barrel"/>
    <property type="match status" value="1"/>
</dbReference>
<dbReference type="PANTHER" id="PTHR24148">
    <property type="entry name" value="ANKYRIN REPEAT DOMAIN-CONTAINING PROTEIN 39 HOMOLOG-RELATED"/>
    <property type="match status" value="1"/>
</dbReference>
<dbReference type="Pfam" id="PF06985">
    <property type="entry name" value="HET"/>
    <property type="match status" value="1"/>
</dbReference>
<gene>
    <name evidence="2" type="ORF">PAC_09820</name>
</gene>
<evidence type="ECO:0000259" key="1">
    <source>
        <dbReference type="Pfam" id="PF06985"/>
    </source>
</evidence>
<dbReference type="InterPro" id="IPR010730">
    <property type="entry name" value="HET"/>
</dbReference>
<evidence type="ECO:0000313" key="3">
    <source>
        <dbReference type="Proteomes" id="UP000184330"/>
    </source>
</evidence>
<dbReference type="EMBL" id="FJOG01000015">
    <property type="protein sequence ID" value="CZR59925.1"/>
    <property type="molecule type" value="Genomic_DNA"/>
</dbReference>
<organism evidence="2 3">
    <name type="scientific">Phialocephala subalpina</name>
    <dbReference type="NCBI Taxonomy" id="576137"/>
    <lineage>
        <taxon>Eukaryota</taxon>
        <taxon>Fungi</taxon>
        <taxon>Dikarya</taxon>
        <taxon>Ascomycota</taxon>
        <taxon>Pezizomycotina</taxon>
        <taxon>Leotiomycetes</taxon>
        <taxon>Helotiales</taxon>
        <taxon>Mollisiaceae</taxon>
        <taxon>Phialocephala</taxon>
        <taxon>Phialocephala fortinii species complex</taxon>
    </lineage>
</organism>
<evidence type="ECO:0000313" key="2">
    <source>
        <dbReference type="EMBL" id="CZR59925.1"/>
    </source>
</evidence>
<reference evidence="2 3" key="1">
    <citation type="submission" date="2016-03" db="EMBL/GenBank/DDBJ databases">
        <authorList>
            <person name="Ploux O."/>
        </authorList>
    </citation>
    <scope>NUCLEOTIDE SEQUENCE [LARGE SCALE GENOMIC DNA]</scope>
    <source>
        <strain evidence="2 3">UAMH 11012</strain>
    </source>
</reference>
<name>A0A1L7X4I5_9HELO</name>
<sequence length="649" mass="74773">MELAGTNAYRPLNPSKQEFRLLTLFSSPDFSAILQAELQVVEIGSSSQYEALSYVWGAAVFERDVYIERRRYPITENLDYALRHLRHRDRNRVLWVDALCINQHDTIERNGQVAMMRDIYQNCSADIAWLGPLKKPSEVEMELLELASEYGVNECVYQEPLLTEETIRCGFDLFEEIQNRDIATLQVMEERWQSGDFDEDEYVLGPPPTTPVQSSPIYLMRKRQRLLLEAVFLQPSLWSRIWIVQELACAPKVILTGGRYTLDWDLVSSFLADESYADAFHGPFGHGHIRPAMEKIFSKAKKIEQQRKLMRRWRPGDLGLTLFDVLARFREQNSTDPRDKIYGILGLVSEEHALKVQYQKTEAEVFAAATAELIRLRQDFDILCQNPWEPPAAFQSSRRRLPSWVADFGNPLSDLSNENENGNREFMFAQRQIFSASSSTCESRWQILDGIILQFYGYMLDKIHARKQQDPSQTRQVDDRGLLYWKGGLNEEDIYEITGETIFQALWRTWVTDCKAYPISRLDGRDIAHDSTIFQQLLGKPALDDGAWNKAFDKLRSKTMWTRNKKNWSFFRSQGGLFILARQHVMDGDVVAVVEGGKVPFILRPVGRRSARENCFEFVSPAYVHGYMDGEAAAEGVKGTLPLREILLV</sequence>
<dbReference type="OrthoDB" id="2157530at2759"/>
<feature type="domain" description="Heterokaryon incompatibility" evidence="1">
    <location>
        <begin position="49"/>
        <end position="246"/>
    </location>
</feature>
<protein>
    <recommendedName>
        <fullName evidence="1">Heterokaryon incompatibility domain-containing protein</fullName>
    </recommendedName>
</protein>
<dbReference type="Proteomes" id="UP000184330">
    <property type="component" value="Unassembled WGS sequence"/>
</dbReference>
<dbReference type="AlphaFoldDB" id="A0A1L7X4I5"/>
<keyword evidence="3" id="KW-1185">Reference proteome</keyword>
<accession>A0A1L7X4I5</accession>
<dbReference type="PANTHER" id="PTHR24148:SF73">
    <property type="entry name" value="HET DOMAIN PROTEIN (AFU_ORTHOLOGUE AFUA_8G01020)"/>
    <property type="match status" value="1"/>
</dbReference>